<name>D6WUI2_TRICA</name>
<feature type="compositionally biased region" description="Basic and acidic residues" evidence="1">
    <location>
        <begin position="112"/>
        <end position="121"/>
    </location>
</feature>
<dbReference type="OrthoDB" id="6742557at2759"/>
<gene>
    <name evidence="2" type="primary">AUGUSTUS-3.0.2_06027</name>
    <name evidence="2" type="ORF">TcasGA2_TC006027</name>
</gene>
<dbReference type="InParanoid" id="D6WUI2"/>
<feature type="region of interest" description="Disordered" evidence="1">
    <location>
        <begin position="31"/>
        <end position="51"/>
    </location>
</feature>
<evidence type="ECO:0000313" key="3">
    <source>
        <dbReference type="Proteomes" id="UP000007266"/>
    </source>
</evidence>
<organism evidence="2 3">
    <name type="scientific">Tribolium castaneum</name>
    <name type="common">Red flour beetle</name>
    <dbReference type="NCBI Taxonomy" id="7070"/>
    <lineage>
        <taxon>Eukaryota</taxon>
        <taxon>Metazoa</taxon>
        <taxon>Ecdysozoa</taxon>
        <taxon>Arthropoda</taxon>
        <taxon>Hexapoda</taxon>
        <taxon>Insecta</taxon>
        <taxon>Pterygota</taxon>
        <taxon>Neoptera</taxon>
        <taxon>Endopterygota</taxon>
        <taxon>Coleoptera</taxon>
        <taxon>Polyphaga</taxon>
        <taxon>Cucujiformia</taxon>
        <taxon>Tenebrionidae</taxon>
        <taxon>Tenebrionidae incertae sedis</taxon>
        <taxon>Tribolium</taxon>
    </lineage>
</organism>
<feature type="region of interest" description="Disordered" evidence="1">
    <location>
        <begin position="500"/>
        <end position="534"/>
    </location>
</feature>
<protein>
    <submittedName>
        <fullName evidence="2">Uncharacterized protein</fullName>
    </submittedName>
</protein>
<evidence type="ECO:0000313" key="2">
    <source>
        <dbReference type="EMBL" id="EFA08383.2"/>
    </source>
</evidence>
<feature type="region of interest" description="Disordered" evidence="1">
    <location>
        <begin position="108"/>
        <end position="131"/>
    </location>
</feature>
<dbReference type="Pfam" id="PF07248">
    <property type="entry name" value="DUF1431"/>
    <property type="match status" value="1"/>
</dbReference>
<feature type="compositionally biased region" description="Basic and acidic residues" evidence="1">
    <location>
        <begin position="346"/>
        <end position="358"/>
    </location>
</feature>
<dbReference type="AlphaFoldDB" id="D6WUI2"/>
<dbReference type="InterPro" id="IPR006611">
    <property type="entry name" value="DUF1431_DROsp"/>
</dbReference>
<feature type="region of interest" description="Disordered" evidence="1">
    <location>
        <begin position="426"/>
        <end position="446"/>
    </location>
</feature>
<feature type="compositionally biased region" description="Basic and acidic residues" evidence="1">
    <location>
        <begin position="523"/>
        <end position="534"/>
    </location>
</feature>
<sequence>MKTSALSVLSKINSNVVQNSRRLFSFNFEMTPASRQPEAKEETKPEEQPKNFRYNVCQPRTSPVERPNSAGDVIALQKQNVKAAIEEQQLQPSMLPEYFQKTMEKSVLTNPEPEHTEEGRINKGLNPKNPRRFQVSKTYANAILPLKSVKLANPFPEPVKMMMSRTVSDDEKAEQMLAEARSQKQLNEQIANKSSTFRSFSTEVKRWYSKTVGADPDKCKKMGKGKKGCPKMKLDNCPPPARTRCDRFAKHIDCKKQEAPYPAYSEFCHEEIEEKPSSCKMCPWKPEENPNFKPSKKKFHTSSHPLMVRRSGLEMDLTLNDPLVETATEENDMLCDLRKPPCERPKNRRCPEPKTKKKEEKKKKPKPKQECAILDNNILEPIGALLEPEAITLKSKKPKEQGHGSCKIPKFKFPCCDQKVTRTDQDGRCPTKRRKPKVRDCPPDEKSCDTVEVVEEYSLSGSGGKKDKTKCPQIDMTTLREELDDDPCRLKKKGTTKICPGDLLKKKRRKPRKKTSGVIAPVEKIEPQRPTKSV</sequence>
<reference evidence="2 3" key="2">
    <citation type="journal article" date="2010" name="Nucleic Acids Res.">
        <title>BeetleBase in 2010: revisions to provide comprehensive genomic information for Tribolium castaneum.</title>
        <authorList>
            <person name="Kim H.S."/>
            <person name="Murphy T."/>
            <person name="Xia J."/>
            <person name="Caragea D."/>
            <person name="Park Y."/>
            <person name="Beeman R.W."/>
            <person name="Lorenzen M.D."/>
            <person name="Butcher S."/>
            <person name="Manak J.R."/>
            <person name="Brown S.J."/>
        </authorList>
    </citation>
    <scope>GENOME REANNOTATION</scope>
    <source>
        <strain evidence="2 3">Georgia GA2</strain>
    </source>
</reference>
<feature type="compositionally biased region" description="Basic and acidic residues" evidence="1">
    <location>
        <begin position="37"/>
        <end position="50"/>
    </location>
</feature>
<dbReference type="EMBL" id="KQ971357">
    <property type="protein sequence ID" value="EFA08383.2"/>
    <property type="molecule type" value="Genomic_DNA"/>
</dbReference>
<feature type="region of interest" description="Disordered" evidence="1">
    <location>
        <begin position="346"/>
        <end position="369"/>
    </location>
</feature>
<reference evidence="2 3" key="1">
    <citation type="journal article" date="2008" name="Nature">
        <title>The genome of the model beetle and pest Tribolium castaneum.</title>
        <authorList>
            <consortium name="Tribolium Genome Sequencing Consortium"/>
            <person name="Richards S."/>
            <person name="Gibbs R.A."/>
            <person name="Weinstock G.M."/>
            <person name="Brown S.J."/>
            <person name="Denell R."/>
            <person name="Beeman R.W."/>
            <person name="Gibbs R."/>
            <person name="Beeman R.W."/>
            <person name="Brown S.J."/>
            <person name="Bucher G."/>
            <person name="Friedrich M."/>
            <person name="Grimmelikhuijzen C.J."/>
            <person name="Klingler M."/>
            <person name="Lorenzen M."/>
            <person name="Richards S."/>
            <person name="Roth S."/>
            <person name="Schroder R."/>
            <person name="Tautz D."/>
            <person name="Zdobnov E.M."/>
            <person name="Muzny D."/>
            <person name="Gibbs R.A."/>
            <person name="Weinstock G.M."/>
            <person name="Attaway T."/>
            <person name="Bell S."/>
            <person name="Buhay C.J."/>
            <person name="Chandrabose M.N."/>
            <person name="Chavez D."/>
            <person name="Clerk-Blankenburg K.P."/>
            <person name="Cree A."/>
            <person name="Dao M."/>
            <person name="Davis C."/>
            <person name="Chacko J."/>
            <person name="Dinh H."/>
            <person name="Dugan-Rocha S."/>
            <person name="Fowler G."/>
            <person name="Garner T.T."/>
            <person name="Garnes J."/>
            <person name="Gnirke A."/>
            <person name="Hawes A."/>
            <person name="Hernandez J."/>
            <person name="Hines S."/>
            <person name="Holder M."/>
            <person name="Hume J."/>
            <person name="Jhangiani S.N."/>
            <person name="Joshi V."/>
            <person name="Khan Z.M."/>
            <person name="Jackson L."/>
            <person name="Kovar C."/>
            <person name="Kowis A."/>
            <person name="Lee S."/>
            <person name="Lewis L.R."/>
            <person name="Margolis J."/>
            <person name="Morgan M."/>
            <person name="Nazareth L.V."/>
            <person name="Nguyen N."/>
            <person name="Okwuonu G."/>
            <person name="Parker D."/>
            <person name="Richards S."/>
            <person name="Ruiz S.J."/>
            <person name="Santibanez J."/>
            <person name="Savard J."/>
            <person name="Scherer S.E."/>
            <person name="Schneider B."/>
            <person name="Sodergren E."/>
            <person name="Tautz D."/>
            <person name="Vattahil S."/>
            <person name="Villasana D."/>
            <person name="White C.S."/>
            <person name="Wright R."/>
            <person name="Park Y."/>
            <person name="Beeman R.W."/>
            <person name="Lord J."/>
            <person name="Oppert B."/>
            <person name="Lorenzen M."/>
            <person name="Brown S."/>
            <person name="Wang L."/>
            <person name="Savard J."/>
            <person name="Tautz D."/>
            <person name="Richards S."/>
            <person name="Weinstock G."/>
            <person name="Gibbs R.A."/>
            <person name="Liu Y."/>
            <person name="Worley K."/>
            <person name="Weinstock G."/>
            <person name="Elsik C.G."/>
            <person name="Reese J.T."/>
            <person name="Elhaik E."/>
            <person name="Landan G."/>
            <person name="Graur D."/>
            <person name="Arensburger P."/>
            <person name="Atkinson P."/>
            <person name="Beeman R.W."/>
            <person name="Beidler J."/>
            <person name="Brown S.J."/>
            <person name="Demuth J.P."/>
            <person name="Drury D.W."/>
            <person name="Du Y.Z."/>
            <person name="Fujiwara H."/>
            <person name="Lorenzen M."/>
            <person name="Maselli V."/>
            <person name="Osanai M."/>
            <person name="Park Y."/>
            <person name="Robertson H.M."/>
            <person name="Tu Z."/>
            <person name="Wang J.J."/>
            <person name="Wang S."/>
            <person name="Richards S."/>
            <person name="Song H."/>
            <person name="Zhang L."/>
            <person name="Sodergren E."/>
            <person name="Werner D."/>
            <person name="Stanke M."/>
            <person name="Morgenstern B."/>
            <person name="Solovyev V."/>
            <person name="Kosarev P."/>
            <person name="Brown G."/>
            <person name="Chen H.C."/>
            <person name="Ermolaeva O."/>
            <person name="Hlavina W."/>
            <person name="Kapustin Y."/>
            <person name="Kiryutin B."/>
            <person name="Kitts P."/>
            <person name="Maglott D."/>
            <person name="Pruitt K."/>
            <person name="Sapojnikov V."/>
            <person name="Souvorov A."/>
            <person name="Mackey A.J."/>
            <person name="Waterhouse R.M."/>
            <person name="Wyder S."/>
            <person name="Zdobnov E.M."/>
            <person name="Zdobnov E.M."/>
            <person name="Wyder S."/>
            <person name="Kriventseva E.V."/>
            <person name="Kadowaki T."/>
            <person name="Bork P."/>
            <person name="Aranda M."/>
            <person name="Bao R."/>
            <person name="Beermann A."/>
            <person name="Berns N."/>
            <person name="Bolognesi R."/>
            <person name="Bonneton F."/>
            <person name="Bopp D."/>
            <person name="Brown S.J."/>
            <person name="Bucher G."/>
            <person name="Butts T."/>
            <person name="Chaumot A."/>
            <person name="Denell R.E."/>
            <person name="Ferrier D.E."/>
            <person name="Friedrich M."/>
            <person name="Gordon C.M."/>
            <person name="Jindra M."/>
            <person name="Klingler M."/>
            <person name="Lan Q."/>
            <person name="Lattorff H.M."/>
            <person name="Laudet V."/>
            <person name="von Levetsow C."/>
            <person name="Liu Z."/>
            <person name="Lutz R."/>
            <person name="Lynch J.A."/>
            <person name="da Fonseca R.N."/>
            <person name="Posnien N."/>
            <person name="Reuter R."/>
            <person name="Roth S."/>
            <person name="Savard J."/>
            <person name="Schinko J.B."/>
            <person name="Schmitt C."/>
            <person name="Schoppmeier M."/>
            <person name="Schroder R."/>
            <person name="Shippy T.D."/>
            <person name="Simonnet F."/>
            <person name="Marques-Souza H."/>
            <person name="Tautz D."/>
            <person name="Tomoyasu Y."/>
            <person name="Trauner J."/>
            <person name="Van der Zee M."/>
            <person name="Vervoort M."/>
            <person name="Wittkopp N."/>
            <person name="Wimmer E.A."/>
            <person name="Yang X."/>
            <person name="Jones A.K."/>
            <person name="Sattelle D.B."/>
            <person name="Ebert P.R."/>
            <person name="Nelson D."/>
            <person name="Scott J.G."/>
            <person name="Beeman R.W."/>
            <person name="Muthukrishnan S."/>
            <person name="Kramer K.J."/>
            <person name="Arakane Y."/>
            <person name="Beeman R.W."/>
            <person name="Zhu Q."/>
            <person name="Hogenkamp D."/>
            <person name="Dixit R."/>
            <person name="Oppert B."/>
            <person name="Jiang H."/>
            <person name="Zou Z."/>
            <person name="Marshall J."/>
            <person name="Elpidina E."/>
            <person name="Vinokurov K."/>
            <person name="Oppert C."/>
            <person name="Zou Z."/>
            <person name="Evans J."/>
            <person name="Lu Z."/>
            <person name="Zhao P."/>
            <person name="Sumathipala N."/>
            <person name="Altincicek B."/>
            <person name="Vilcinskas A."/>
            <person name="Williams M."/>
            <person name="Hultmark D."/>
            <person name="Hetru C."/>
            <person name="Jiang H."/>
            <person name="Grimmelikhuijzen C.J."/>
            <person name="Hauser F."/>
            <person name="Cazzamali G."/>
            <person name="Williamson M."/>
            <person name="Park Y."/>
            <person name="Li B."/>
            <person name="Tanaka Y."/>
            <person name="Predel R."/>
            <person name="Neupert S."/>
            <person name="Schachtner J."/>
            <person name="Verleyen P."/>
            <person name="Raible F."/>
            <person name="Bork P."/>
            <person name="Friedrich M."/>
            <person name="Walden K.K."/>
            <person name="Robertson H.M."/>
            <person name="Angeli S."/>
            <person name="Foret S."/>
            <person name="Bucher G."/>
            <person name="Schuetz S."/>
            <person name="Maleszka R."/>
            <person name="Wimmer E.A."/>
            <person name="Beeman R.W."/>
            <person name="Lorenzen M."/>
            <person name="Tomoyasu Y."/>
            <person name="Miller S.C."/>
            <person name="Grossmann D."/>
            <person name="Bucher G."/>
        </authorList>
    </citation>
    <scope>NUCLEOTIDE SEQUENCE [LARGE SCALE GENOMIC DNA]</scope>
    <source>
        <strain evidence="2 3">Georgia GA2</strain>
    </source>
</reference>
<keyword evidence="3" id="KW-1185">Reference proteome</keyword>
<proteinExistence type="predicted"/>
<dbReference type="KEGG" id="tca:660731"/>
<dbReference type="Proteomes" id="UP000007266">
    <property type="component" value="Linkage group 8"/>
</dbReference>
<dbReference type="HOGENOM" id="CLU_540076_0_0_1"/>
<evidence type="ECO:0000256" key="1">
    <source>
        <dbReference type="SAM" id="MobiDB-lite"/>
    </source>
</evidence>
<feature type="compositionally biased region" description="Basic residues" evidence="1">
    <location>
        <begin position="505"/>
        <end position="515"/>
    </location>
</feature>
<accession>D6WUI2</accession>